<evidence type="ECO:0000313" key="3">
    <source>
        <dbReference type="Proteomes" id="UP000664940"/>
    </source>
</evidence>
<feature type="signal peptide" evidence="1">
    <location>
        <begin position="1"/>
        <end position="30"/>
    </location>
</feature>
<name>A0A834EVG2_9CHIR</name>
<feature type="chain" id="PRO_5032697271" evidence="1">
    <location>
        <begin position="31"/>
        <end position="239"/>
    </location>
</feature>
<organism evidence="2 3">
    <name type="scientific">Phyllostomus discolor</name>
    <name type="common">pale spear-nosed bat</name>
    <dbReference type="NCBI Taxonomy" id="89673"/>
    <lineage>
        <taxon>Eukaryota</taxon>
        <taxon>Metazoa</taxon>
        <taxon>Chordata</taxon>
        <taxon>Craniata</taxon>
        <taxon>Vertebrata</taxon>
        <taxon>Euteleostomi</taxon>
        <taxon>Mammalia</taxon>
        <taxon>Eutheria</taxon>
        <taxon>Laurasiatheria</taxon>
        <taxon>Chiroptera</taxon>
        <taxon>Yangochiroptera</taxon>
        <taxon>Phyllostomidae</taxon>
        <taxon>Phyllostominae</taxon>
        <taxon>Phyllostomus</taxon>
    </lineage>
</organism>
<dbReference type="Proteomes" id="UP000664940">
    <property type="component" value="Unassembled WGS sequence"/>
</dbReference>
<evidence type="ECO:0000256" key="1">
    <source>
        <dbReference type="SAM" id="SignalP"/>
    </source>
</evidence>
<keyword evidence="1" id="KW-0732">Signal</keyword>
<protein>
    <submittedName>
        <fullName evidence="2">Uncharacterized protein</fullName>
    </submittedName>
</protein>
<accession>A0A834EVG2</accession>
<sequence length="239" mass="26528">MAVILSAPPQPHGSVLSGLCMVLLLRAAHGSPPMAAVSGFKSPAPIFFCSPISDSSHTRLHMPELVSFQLYWAAIMSLGRRGPMSWSQSSLSSHSGAVTQGTRPPSYIWVGKLLPFPWLRADHSYLTYLCNQSKVIDTPKTMPELSCKAVAMLNCSQWPCSICLFPQPTPWAERMETSQNLLDTLSSGPHFKCLFGSPLLAAPCNNTIVVFNKHKNISIEREFYAIKLTCFKYTILWFY</sequence>
<comment type="caution">
    <text evidence="2">The sequence shown here is derived from an EMBL/GenBank/DDBJ whole genome shotgun (WGS) entry which is preliminary data.</text>
</comment>
<dbReference type="EMBL" id="JABVXQ010000001">
    <property type="protein sequence ID" value="KAF6131126.1"/>
    <property type="molecule type" value="Genomic_DNA"/>
</dbReference>
<evidence type="ECO:0000313" key="2">
    <source>
        <dbReference type="EMBL" id="KAF6131126.1"/>
    </source>
</evidence>
<proteinExistence type="predicted"/>
<dbReference type="AlphaFoldDB" id="A0A834EVG2"/>
<gene>
    <name evidence="2" type="ORF">HJG60_008015</name>
</gene>
<reference evidence="2 3" key="1">
    <citation type="journal article" date="2020" name="Nature">
        <title>Six reference-quality genomes reveal evolution of bat adaptations.</title>
        <authorList>
            <person name="Jebb D."/>
            <person name="Huang Z."/>
            <person name="Pippel M."/>
            <person name="Hughes G.M."/>
            <person name="Lavrichenko K."/>
            <person name="Devanna P."/>
            <person name="Winkler S."/>
            <person name="Jermiin L.S."/>
            <person name="Skirmuntt E.C."/>
            <person name="Katzourakis A."/>
            <person name="Burkitt-Gray L."/>
            <person name="Ray D.A."/>
            <person name="Sullivan K.A.M."/>
            <person name="Roscito J.G."/>
            <person name="Kirilenko B.M."/>
            <person name="Davalos L.M."/>
            <person name="Corthals A.P."/>
            <person name="Power M.L."/>
            <person name="Jones G."/>
            <person name="Ransome R.D."/>
            <person name="Dechmann D.K.N."/>
            <person name="Locatelli A.G."/>
            <person name="Puechmaille S.J."/>
            <person name="Fedrigo O."/>
            <person name="Jarvis E.D."/>
            <person name="Hiller M."/>
            <person name="Vernes S.C."/>
            <person name="Myers E.W."/>
            <person name="Teeling E.C."/>
        </authorList>
    </citation>
    <scope>NUCLEOTIDE SEQUENCE [LARGE SCALE GENOMIC DNA]</scope>
    <source>
        <strain evidence="2">Bat1K_MPI-CBG_1</strain>
    </source>
</reference>